<comment type="caution">
    <text evidence="1">The sequence shown here is derived from an EMBL/GenBank/DDBJ whole genome shotgun (WGS) entry which is preliminary data.</text>
</comment>
<sequence>MTDIKIEPDGLLIPPQYIDGLGPTAIVRRIKGGLIVESRDQAQAREELRALVERIRAAVKSDAPSDAEIGAIVDEARTERARRR</sequence>
<reference evidence="2" key="1">
    <citation type="journal article" date="2020" name="Microbiol. Resour. Announc.">
        <title>Draft Genome Sequences of Thiorhodococcus mannitoliphagus and Thiorhodococcus minor, Purple Sulfur Photosynthetic Bacteria in the Gammaproteobacterial Family Chromatiaceae.</title>
        <authorList>
            <person name="Aviles F.A."/>
            <person name="Meyer T.E."/>
            <person name="Kyndt J.A."/>
        </authorList>
    </citation>
    <scope>NUCLEOTIDE SEQUENCE [LARGE SCALE GENOMIC DNA]</scope>
    <source>
        <strain evidence="2">DSM 18266</strain>
    </source>
</reference>
<name>A0A6P1E1R9_9GAMM</name>
<keyword evidence="2" id="KW-1185">Reference proteome</keyword>
<reference evidence="1 2" key="2">
    <citation type="submission" date="2020-02" db="EMBL/GenBank/DDBJ databases">
        <title>Genome sequences of Thiorhodococcus mannitoliphagus and Thiorhodococcus minor, purple sulfur photosynthetic bacteria in the gammaproteobacterial family, Chromatiaceae.</title>
        <authorList>
            <person name="Aviles F.A."/>
            <person name="Meyer T.E."/>
            <person name="Kyndt J.A."/>
        </authorList>
    </citation>
    <scope>NUCLEOTIDE SEQUENCE [LARGE SCALE GENOMIC DNA]</scope>
    <source>
        <strain evidence="1 2">DSM 18266</strain>
    </source>
</reference>
<protein>
    <submittedName>
        <fullName evidence="1">Uncharacterized protein</fullName>
    </submittedName>
</protein>
<evidence type="ECO:0000313" key="2">
    <source>
        <dbReference type="Proteomes" id="UP000471640"/>
    </source>
</evidence>
<organism evidence="1 2">
    <name type="scientific">Thiorhodococcus mannitoliphagus</name>
    <dbReference type="NCBI Taxonomy" id="329406"/>
    <lineage>
        <taxon>Bacteria</taxon>
        <taxon>Pseudomonadati</taxon>
        <taxon>Pseudomonadota</taxon>
        <taxon>Gammaproteobacteria</taxon>
        <taxon>Chromatiales</taxon>
        <taxon>Chromatiaceae</taxon>
        <taxon>Thiorhodococcus</taxon>
    </lineage>
</organism>
<dbReference type="EMBL" id="JAAIJR010000342">
    <property type="protein sequence ID" value="NEX23819.1"/>
    <property type="molecule type" value="Genomic_DNA"/>
</dbReference>
<evidence type="ECO:0000313" key="1">
    <source>
        <dbReference type="EMBL" id="NEX23819.1"/>
    </source>
</evidence>
<dbReference type="Proteomes" id="UP000471640">
    <property type="component" value="Unassembled WGS sequence"/>
</dbReference>
<proteinExistence type="predicted"/>
<gene>
    <name evidence="1" type="ORF">G3480_26775</name>
</gene>
<accession>A0A6P1E1R9</accession>
<dbReference type="RefSeq" id="WP_164657226.1">
    <property type="nucleotide sequence ID" value="NZ_JAAIJR010000342.1"/>
</dbReference>
<dbReference type="AlphaFoldDB" id="A0A6P1E1R9"/>